<name>A0AAV5TLG6_9BILA</name>
<dbReference type="AlphaFoldDB" id="A0AAV5TLG6"/>
<dbReference type="PANTHER" id="PTHR10504:SF131">
    <property type="entry name" value="BPI2 DOMAIN-CONTAINING PROTEIN"/>
    <property type="match status" value="1"/>
</dbReference>
<gene>
    <name evidence="5" type="ORF">PENTCL1PPCAC_17371</name>
</gene>
<evidence type="ECO:0000313" key="6">
    <source>
        <dbReference type="Proteomes" id="UP001432027"/>
    </source>
</evidence>
<accession>A0AAV5TLG6</accession>
<dbReference type="PANTHER" id="PTHR10504">
    <property type="entry name" value="BACTERICIDAL PERMEABILITY-INCREASING BPI PROTEIN-RELATED"/>
    <property type="match status" value="1"/>
</dbReference>
<dbReference type="EMBL" id="BTSX01000004">
    <property type="protein sequence ID" value="GMS95196.1"/>
    <property type="molecule type" value="Genomic_DNA"/>
</dbReference>
<sequence>SRSGNPGLRIRLTKKGINQLKNVGVKLLNEKISHLSGYSTDYPFQQPGIEGHVYLKNVRVLRFSPAQLSVVNFMPPKFIVFGLENMAISLAADFHGTAQANLFKVDGKVRMVEGTINGLTIALTSELQTTREGNLIVKVPNCSTIINHSHFNLHPEGLLGPIVKTFEGHINDVVRQRIPIMFCSKLQSLIEKNSPRLFEKLSKTTFEDKFDSSTISETEMMQKFIADLIHGLYMDNSHIHSPIVTYDYFETQQRGEIRYDKDHIQTPFYPKFMNTPIASDRMLYLFGSDYLFNSLLFHAYEKNKLTLMLDNSNVPPLYRHALDTSCGRVPSADILAGICVGRLLPSISTAYPNSTTSFLLVPHTMPDFSFNGESAAVGLQTRILSYVHSNGRRHQMMVASAEGQADVLLHVDEERMWGEIKLNKLGVHLHRASVAGIDPESVEQLSPLAKTFIGPQLSSKLQKGMPFPLKGQVKLLDPRLRIDEGYVELATDFILNEQVMREKINEAFAKLEF</sequence>
<dbReference type="SMART" id="SM00328">
    <property type="entry name" value="BPI1"/>
    <property type="match status" value="1"/>
</dbReference>
<dbReference type="InterPro" id="IPR001124">
    <property type="entry name" value="Lipid-bd_serum_glycop_C"/>
</dbReference>
<dbReference type="SUPFAM" id="SSF55394">
    <property type="entry name" value="Bactericidal permeability-increasing protein, BPI"/>
    <property type="match status" value="2"/>
</dbReference>
<keyword evidence="2" id="KW-1015">Disulfide bond</keyword>
<protein>
    <recommendedName>
        <fullName evidence="7">Lipid-binding serum glycoprotein C-terminal domain-containing protein</fullName>
    </recommendedName>
</protein>
<keyword evidence="6" id="KW-1185">Reference proteome</keyword>
<dbReference type="InterPro" id="IPR017942">
    <property type="entry name" value="Lipid-bd_serum_glycop_N"/>
</dbReference>
<evidence type="ECO:0000259" key="4">
    <source>
        <dbReference type="SMART" id="SM00329"/>
    </source>
</evidence>
<evidence type="ECO:0000256" key="1">
    <source>
        <dbReference type="ARBA" id="ARBA00007292"/>
    </source>
</evidence>
<dbReference type="Gene3D" id="3.15.20.10">
    <property type="entry name" value="Bactericidal permeability-increasing protein, domain 2"/>
    <property type="match status" value="1"/>
</dbReference>
<dbReference type="InterPro" id="IPR017943">
    <property type="entry name" value="Bactericidal_perm-incr_a/b_dom"/>
</dbReference>
<feature type="domain" description="Lipid-binding serum glycoprotein C-terminal" evidence="4">
    <location>
        <begin position="277"/>
        <end position="491"/>
    </location>
</feature>
<dbReference type="InterPro" id="IPR032942">
    <property type="entry name" value="BPI/LBP/Plunc"/>
</dbReference>
<evidence type="ECO:0008006" key="7">
    <source>
        <dbReference type="Google" id="ProtNLM"/>
    </source>
</evidence>
<proteinExistence type="inferred from homology"/>
<evidence type="ECO:0000256" key="2">
    <source>
        <dbReference type="ARBA" id="ARBA00023157"/>
    </source>
</evidence>
<feature type="domain" description="Lipid-binding serum glycoprotein N-terminal" evidence="3">
    <location>
        <begin position="11"/>
        <end position="262"/>
    </location>
</feature>
<comment type="similarity">
    <text evidence="1">Belongs to the BPI/LBP/Plunc superfamily. BPI/LBP family.</text>
</comment>
<dbReference type="GO" id="GO:0008289">
    <property type="term" value="F:lipid binding"/>
    <property type="evidence" value="ECO:0007669"/>
    <property type="project" value="InterPro"/>
</dbReference>
<feature type="non-terminal residue" evidence="5">
    <location>
        <position position="1"/>
    </location>
</feature>
<reference evidence="5" key="1">
    <citation type="submission" date="2023-10" db="EMBL/GenBank/DDBJ databases">
        <title>Genome assembly of Pristionchus species.</title>
        <authorList>
            <person name="Yoshida K."/>
            <person name="Sommer R.J."/>
        </authorList>
    </citation>
    <scope>NUCLEOTIDE SEQUENCE</scope>
    <source>
        <strain evidence="5">RS0144</strain>
    </source>
</reference>
<dbReference type="GO" id="GO:0005615">
    <property type="term" value="C:extracellular space"/>
    <property type="evidence" value="ECO:0007669"/>
    <property type="project" value="TreeGrafter"/>
</dbReference>
<dbReference type="Proteomes" id="UP001432027">
    <property type="component" value="Unassembled WGS sequence"/>
</dbReference>
<comment type="caution">
    <text evidence="5">The sequence shown here is derived from an EMBL/GenBank/DDBJ whole genome shotgun (WGS) entry which is preliminary data.</text>
</comment>
<organism evidence="5 6">
    <name type="scientific">Pristionchus entomophagus</name>
    <dbReference type="NCBI Taxonomy" id="358040"/>
    <lineage>
        <taxon>Eukaryota</taxon>
        <taxon>Metazoa</taxon>
        <taxon>Ecdysozoa</taxon>
        <taxon>Nematoda</taxon>
        <taxon>Chromadorea</taxon>
        <taxon>Rhabditida</taxon>
        <taxon>Rhabditina</taxon>
        <taxon>Diplogasteromorpha</taxon>
        <taxon>Diplogasteroidea</taxon>
        <taxon>Neodiplogasteridae</taxon>
        <taxon>Pristionchus</taxon>
    </lineage>
</organism>
<dbReference type="Gene3D" id="3.15.10.10">
    <property type="entry name" value="Bactericidal permeability-increasing protein, domain 1"/>
    <property type="match status" value="1"/>
</dbReference>
<dbReference type="Pfam" id="PF02886">
    <property type="entry name" value="LBP_BPI_CETP_C"/>
    <property type="match status" value="1"/>
</dbReference>
<dbReference type="SMART" id="SM00329">
    <property type="entry name" value="BPI2"/>
    <property type="match status" value="1"/>
</dbReference>
<evidence type="ECO:0000259" key="3">
    <source>
        <dbReference type="SMART" id="SM00328"/>
    </source>
</evidence>
<evidence type="ECO:0000313" key="5">
    <source>
        <dbReference type="EMBL" id="GMS95196.1"/>
    </source>
</evidence>